<feature type="region of interest" description="Disordered" evidence="3">
    <location>
        <begin position="169"/>
        <end position="196"/>
    </location>
</feature>
<dbReference type="PANTHER" id="PTHR10288">
    <property type="entry name" value="KH DOMAIN CONTAINING RNA BINDING PROTEIN"/>
    <property type="match status" value="1"/>
</dbReference>
<proteinExistence type="predicted"/>
<evidence type="ECO:0000313" key="6">
    <source>
        <dbReference type="Proteomes" id="UP001642464"/>
    </source>
</evidence>
<reference evidence="5 6" key="1">
    <citation type="submission" date="2024-02" db="EMBL/GenBank/DDBJ databases">
        <authorList>
            <person name="Chen Y."/>
            <person name="Shah S."/>
            <person name="Dougan E. K."/>
            <person name="Thang M."/>
            <person name="Chan C."/>
        </authorList>
    </citation>
    <scope>NUCLEOTIDE SEQUENCE [LARGE SCALE GENOMIC DNA]</scope>
</reference>
<keyword evidence="1" id="KW-0677">Repeat</keyword>
<dbReference type="Gene3D" id="3.30.310.210">
    <property type="match status" value="1"/>
</dbReference>
<dbReference type="Proteomes" id="UP001642464">
    <property type="component" value="Unassembled WGS sequence"/>
</dbReference>
<comment type="caution">
    <text evidence="5">The sequence shown here is derived from an EMBL/GenBank/DDBJ whole genome shotgun (WGS) entry which is preliminary data.</text>
</comment>
<dbReference type="InterPro" id="IPR004087">
    <property type="entry name" value="KH_dom"/>
</dbReference>
<dbReference type="SMART" id="SM00322">
    <property type="entry name" value="KH"/>
    <property type="match status" value="3"/>
</dbReference>
<feature type="region of interest" description="Disordered" evidence="3">
    <location>
        <begin position="342"/>
        <end position="728"/>
    </location>
</feature>
<dbReference type="Pfam" id="PF00013">
    <property type="entry name" value="KH_1"/>
    <property type="match status" value="2"/>
</dbReference>
<feature type="compositionally biased region" description="Basic and acidic residues" evidence="3">
    <location>
        <begin position="356"/>
        <end position="381"/>
    </location>
</feature>
<feature type="compositionally biased region" description="Basic and acidic residues" evidence="3">
    <location>
        <begin position="396"/>
        <end position="408"/>
    </location>
</feature>
<organism evidence="5 6">
    <name type="scientific">Durusdinium trenchii</name>
    <dbReference type="NCBI Taxonomy" id="1381693"/>
    <lineage>
        <taxon>Eukaryota</taxon>
        <taxon>Sar</taxon>
        <taxon>Alveolata</taxon>
        <taxon>Dinophyceae</taxon>
        <taxon>Suessiales</taxon>
        <taxon>Symbiodiniaceae</taxon>
        <taxon>Durusdinium</taxon>
    </lineage>
</organism>
<keyword evidence="6" id="KW-1185">Reference proteome</keyword>
<protein>
    <submittedName>
        <fullName evidence="5">Poly(RC)-binding protein 4 (Alpha-CP4)</fullName>
    </submittedName>
</protein>
<feature type="domain" description="K Homology" evidence="4">
    <location>
        <begin position="3"/>
        <end position="74"/>
    </location>
</feature>
<evidence type="ECO:0000313" key="5">
    <source>
        <dbReference type="EMBL" id="CAK9004976.1"/>
    </source>
</evidence>
<feature type="compositionally biased region" description="Polar residues" evidence="3">
    <location>
        <begin position="566"/>
        <end position="578"/>
    </location>
</feature>
<dbReference type="SUPFAM" id="SSF54791">
    <property type="entry name" value="Eukaryotic type KH-domain (KH-domain type I)"/>
    <property type="match status" value="3"/>
</dbReference>
<dbReference type="PROSITE" id="PS50084">
    <property type="entry name" value="KH_TYPE_1"/>
    <property type="match status" value="2"/>
</dbReference>
<feature type="domain" description="K Homology" evidence="4">
    <location>
        <begin position="194"/>
        <end position="269"/>
    </location>
</feature>
<feature type="domain" description="K Homology" evidence="4">
    <location>
        <begin position="83"/>
        <end position="154"/>
    </location>
</feature>
<dbReference type="InterPro" id="IPR004088">
    <property type="entry name" value="KH_dom_type_1"/>
</dbReference>
<evidence type="ECO:0000256" key="2">
    <source>
        <dbReference type="PROSITE-ProRule" id="PRU00117"/>
    </source>
</evidence>
<evidence type="ECO:0000256" key="1">
    <source>
        <dbReference type="ARBA" id="ARBA00022737"/>
    </source>
</evidence>
<evidence type="ECO:0000259" key="4">
    <source>
        <dbReference type="SMART" id="SM00322"/>
    </source>
</evidence>
<dbReference type="InterPro" id="IPR036612">
    <property type="entry name" value="KH_dom_type_1_sf"/>
</dbReference>
<dbReference type="CDD" id="cd22460">
    <property type="entry name" value="KH-I_PEPPER_rpt2_like"/>
    <property type="match status" value="1"/>
</dbReference>
<feature type="compositionally biased region" description="Polar residues" evidence="3">
    <location>
        <begin position="410"/>
        <end position="419"/>
    </location>
</feature>
<gene>
    <name evidence="5" type="ORF">SCF082_LOCUS8400</name>
</gene>
<name>A0ABP0ISN0_9DINO</name>
<keyword evidence="2" id="KW-0694">RNA-binding</keyword>
<dbReference type="Gene3D" id="3.30.1370.10">
    <property type="entry name" value="K Homology domain, type 1"/>
    <property type="match status" value="1"/>
</dbReference>
<feature type="compositionally biased region" description="Polar residues" evidence="3">
    <location>
        <begin position="435"/>
        <end position="467"/>
    </location>
</feature>
<sequence length="833" mass="86476">MNFPVPWRALLPVDAVSTFSGADGLREICDLTGAGCELSGDGDVPASLADKILTISGNVEQKEAACRRVVDKLRVLQDVVDQEPGVFVIIVPSSAAPAVIGTKGSQIKEVIELSGAEVSVAKESIIGMNDQPIGVTGTGGQVVSAVSKINAILQDLADRGRLQPTDFRYRPGSVQDPGSTTFSATRAPPTGGNPRTNAKFVVATQVAGWIIGKQGRHIRELQDNSGAHIQVMKEGEVPPGVPATDRIVEIGGRPDAKAEGIQIILIAVDSMPAMSAPRETLMLIPRPLTTEAEVKDVQQMSGCEIEVRDLPSHDEGLCTLIGTLEARVKAAQQFLKRLEEVIGDGPMPSSFPPAAPREEKTEANDWSKAPLSDRKEDDPWSRSDPWSRGAATGVKEPAKPREEARVTFDNHPQVTNIQASYAPREPEMSFGPGSRTGTAPMSFSPNTNGTAPTNGSNFAPSGTSMSFSPDPGKTSFPGKMSFSPNEPGKMSFGPQDPPGGKMSFGPSDPPGKMSFGPTEPSGGGKMSFSPNEPAGGKMSFSPNDPPGGKMSFSPNDPPGGKMSFGPTESSGGKMSFSPNDPPGGKMSFGSSEPSGGKMSFSPNDSGGKMSFSPNDPPGGKMSFSPEPAGAPTGGKMSFSPEPAGGKMSFSPNEPSGKMSFGPSEGSGGKMSFGPSEPSGGKMSFGPSEPSGGRFDGGPSKTAESTGKLSFGPNDPPTGGDSRGVNPFGQMGGMGPMGMGMGLDSEFMFRAALQQGMVAASNSTLHLLLPSSLLQKTLIPKGYLADIAKKCQVQIDLGSTDVAPDLRQVTLKGGLAANAMAAYFLQERALPHAG</sequence>
<dbReference type="EMBL" id="CAXAMM010004792">
    <property type="protein sequence ID" value="CAK9004976.1"/>
    <property type="molecule type" value="Genomic_DNA"/>
</dbReference>
<evidence type="ECO:0000256" key="3">
    <source>
        <dbReference type="SAM" id="MobiDB-lite"/>
    </source>
</evidence>
<accession>A0ABP0ISN0</accession>